<dbReference type="Pfam" id="PF01882">
    <property type="entry name" value="DUF58"/>
    <property type="match status" value="1"/>
</dbReference>
<reference evidence="3 4" key="1">
    <citation type="submission" date="2017-02" db="EMBL/GenBank/DDBJ databases">
        <title>Draft genome of Acidibacillus ferrooxidans Huett2.</title>
        <authorList>
            <person name="Schopf S."/>
        </authorList>
    </citation>
    <scope>NUCLEOTIDE SEQUENCE [LARGE SCALE GENOMIC DNA]</scope>
    <source>
        <strain evidence="3 4">Huett2</strain>
    </source>
</reference>
<keyword evidence="4" id="KW-1185">Reference proteome</keyword>
<evidence type="ECO:0000259" key="2">
    <source>
        <dbReference type="Pfam" id="PF01882"/>
    </source>
</evidence>
<dbReference type="PANTHER" id="PTHR34351">
    <property type="entry name" value="SLR1927 PROTEIN-RELATED"/>
    <property type="match status" value="1"/>
</dbReference>
<evidence type="ECO:0000313" key="4">
    <source>
        <dbReference type="Proteomes" id="UP000190229"/>
    </source>
</evidence>
<keyword evidence="1" id="KW-0472">Membrane</keyword>
<keyword evidence="1" id="KW-1133">Transmembrane helix</keyword>
<feature type="domain" description="DUF58" evidence="2">
    <location>
        <begin position="197"/>
        <end position="357"/>
    </location>
</feature>
<dbReference type="PANTHER" id="PTHR34351:SF2">
    <property type="entry name" value="DUF58 DOMAIN-CONTAINING PROTEIN"/>
    <property type="match status" value="1"/>
</dbReference>
<dbReference type="InterPro" id="IPR002881">
    <property type="entry name" value="DUF58"/>
</dbReference>
<evidence type="ECO:0000256" key="1">
    <source>
        <dbReference type="SAM" id="Phobius"/>
    </source>
</evidence>
<protein>
    <recommendedName>
        <fullName evidence="2">DUF58 domain-containing protein</fullName>
    </recommendedName>
</protein>
<gene>
    <name evidence="3" type="ORF">B2M26_00565</name>
</gene>
<sequence>MKNTFTLAVLICSDVLLFGLAHTIGGSGTWYLAVAWTLFVLWEAASLFAMPRIVDVERFVSRERGFSGDDVFVTLTVSAKRGWWASLPVRMEEEMDDVLRIRQTYDQPPRRFGHTLRASYTFHALPRGAYALYGLTIECSDLFGLFKRRQMAERLSEWLIYPKIIPLSTDFTASSLLCATRSARSHLFAASEHLSGTRPYMPGDRLGGIHWPATARTQQLQSRTFDIHMSHLTYLWLDEINGDERQRDVFERSVCACASVASALLSAGRLTGLLLVEQTVSPKRGDLQRVRMMDALARAKPCRMNVAEQRAAVHAHLLRTMERDAVLYVFTQTFDDLLVRDLNALLRRNLSVVVFLAQPAGDDSVMDRQGVTVCAYSSLDALPAMMNDGYMWKPNLR</sequence>
<evidence type="ECO:0000313" key="3">
    <source>
        <dbReference type="EMBL" id="OPG17675.1"/>
    </source>
</evidence>
<accession>A0A1V4EXL0</accession>
<dbReference type="RefSeq" id="WP_079289650.1">
    <property type="nucleotide sequence ID" value="NZ_MWPS01000001.1"/>
</dbReference>
<proteinExistence type="predicted"/>
<comment type="caution">
    <text evidence="3">The sequence shown here is derived from an EMBL/GenBank/DDBJ whole genome shotgun (WGS) entry which is preliminary data.</text>
</comment>
<keyword evidence="1" id="KW-0812">Transmembrane</keyword>
<dbReference type="EMBL" id="MWPS01000001">
    <property type="protein sequence ID" value="OPG17675.1"/>
    <property type="molecule type" value="Genomic_DNA"/>
</dbReference>
<feature type="transmembrane region" description="Helical" evidence="1">
    <location>
        <begin position="33"/>
        <end position="54"/>
    </location>
</feature>
<name>A0A1V4EXL0_9BACL</name>
<dbReference type="AlphaFoldDB" id="A0A1V4EXL0"/>
<dbReference type="Proteomes" id="UP000190229">
    <property type="component" value="Unassembled WGS sequence"/>
</dbReference>
<organism evidence="3 4">
    <name type="scientific">Ferroacidibacillus organovorans</name>
    <dbReference type="NCBI Taxonomy" id="1765683"/>
    <lineage>
        <taxon>Bacteria</taxon>
        <taxon>Bacillati</taxon>
        <taxon>Bacillota</taxon>
        <taxon>Bacilli</taxon>
        <taxon>Bacillales</taxon>
        <taxon>Alicyclobacillaceae</taxon>
        <taxon>Ferroacidibacillus</taxon>
    </lineage>
</organism>